<reference evidence="2" key="1">
    <citation type="submission" date="2022-03" db="EMBL/GenBank/DDBJ databases">
        <title>Sea Food Isolates.</title>
        <authorList>
            <person name="Li c."/>
        </authorList>
    </citation>
    <scope>NUCLEOTIDE SEQUENCE</scope>
    <source>
        <strain evidence="2">19MO03SA05</strain>
    </source>
</reference>
<dbReference type="SUPFAM" id="SSF103190">
    <property type="entry name" value="Sensory domain-like"/>
    <property type="match status" value="1"/>
</dbReference>
<evidence type="ECO:0000313" key="2">
    <source>
        <dbReference type="EMBL" id="XAG84466.1"/>
    </source>
</evidence>
<feature type="transmembrane region" description="Helical" evidence="1">
    <location>
        <begin position="6"/>
        <end position="30"/>
    </location>
</feature>
<sequence length="191" mass="21073">MLRVPLSLRIILLVIITSTVLVGGLLMTVYKLMINDYQALVMERESAKIDRLVSELELSQQQRLLGLEGLASRVLNQEGQLSPPSILQALLQKPSVARYLFPDGVLIFDAQATLIAESDYVPGRLGTNYADRPHFQRAKETLQPVISEPILGRRTGLPLISYIHPLVTSEGDILGYLGGSLDLSKTPLLNK</sequence>
<keyword evidence="1" id="KW-0812">Transmembrane</keyword>
<dbReference type="Gene3D" id="3.30.450.20">
    <property type="entry name" value="PAS domain"/>
    <property type="match status" value="1"/>
</dbReference>
<dbReference type="InterPro" id="IPR029151">
    <property type="entry name" value="Sensor-like_sf"/>
</dbReference>
<keyword evidence="1" id="KW-1133">Transmembrane helix</keyword>
<evidence type="ECO:0000256" key="1">
    <source>
        <dbReference type="SAM" id="Phobius"/>
    </source>
</evidence>
<organism evidence="2">
    <name type="scientific">bacterium 19MO03SA05</name>
    <dbReference type="NCBI Taxonomy" id="2920620"/>
    <lineage>
        <taxon>Bacteria</taxon>
    </lineage>
</organism>
<proteinExistence type="predicted"/>
<name>A0AAU6VDF3_UNCXX</name>
<gene>
    <name evidence="2" type="ORF">MRM63_13390</name>
</gene>
<accession>A0AAU6VDF3</accession>
<dbReference type="CDD" id="cd12914">
    <property type="entry name" value="PDC1_DGC_like"/>
    <property type="match status" value="1"/>
</dbReference>
<dbReference type="EMBL" id="CP095350">
    <property type="protein sequence ID" value="XAG84466.1"/>
    <property type="molecule type" value="Genomic_DNA"/>
</dbReference>
<protein>
    <submittedName>
        <fullName evidence="2">Uncharacterized protein</fullName>
    </submittedName>
</protein>
<dbReference type="AlphaFoldDB" id="A0AAU6VDF3"/>
<keyword evidence="1" id="KW-0472">Membrane</keyword>